<evidence type="ECO:0000256" key="7">
    <source>
        <dbReference type="ARBA" id="ARBA00047899"/>
    </source>
</evidence>
<feature type="transmembrane region" description="Helical" evidence="10">
    <location>
        <begin position="529"/>
        <end position="547"/>
    </location>
</feature>
<evidence type="ECO:0000256" key="6">
    <source>
        <dbReference type="ARBA" id="ARBA00022840"/>
    </source>
</evidence>
<evidence type="ECO:0000256" key="10">
    <source>
        <dbReference type="SAM" id="Phobius"/>
    </source>
</evidence>
<dbReference type="InterPro" id="IPR000719">
    <property type="entry name" value="Prot_kinase_dom"/>
</dbReference>
<dbReference type="InterPro" id="IPR011009">
    <property type="entry name" value="Kinase-like_dom_sf"/>
</dbReference>
<dbReference type="GO" id="GO:0004674">
    <property type="term" value="F:protein serine/threonine kinase activity"/>
    <property type="evidence" value="ECO:0007669"/>
    <property type="project" value="UniProtKB-KW"/>
</dbReference>
<dbReference type="NCBIfam" id="NF045510">
    <property type="entry name" value="4Cys_prefix_kin"/>
    <property type="match status" value="1"/>
</dbReference>
<reference evidence="12" key="1">
    <citation type="submission" date="2016-09" db="EMBL/GenBank/DDBJ databases">
        <title>Draft genome of thermotolerant cyanobacterium Desertifilum sp. strain IPPAS B-1220.</title>
        <authorList>
            <person name="Sinetova M.A."/>
            <person name="Bolakhan K."/>
            <person name="Zayadan B.K."/>
            <person name="Mironov K.S."/>
            <person name="Ustinova V."/>
            <person name="Kupriyanova E.V."/>
            <person name="Sidorov R.A."/>
            <person name="Skrypnik A.N."/>
            <person name="Gogoleva N.E."/>
            <person name="Gogolev Y.V."/>
            <person name="Los D.A."/>
        </authorList>
    </citation>
    <scope>NUCLEOTIDE SEQUENCE [LARGE SCALE GENOMIC DNA]</scope>
    <source>
        <strain evidence="12">IPPAS B-1220</strain>
    </source>
</reference>
<dbReference type="PROSITE" id="PS50011">
    <property type="entry name" value="PROTEIN_KINASE_DOM"/>
    <property type="match status" value="1"/>
</dbReference>
<evidence type="ECO:0000256" key="3">
    <source>
        <dbReference type="ARBA" id="ARBA00022679"/>
    </source>
</evidence>
<keyword evidence="3" id="KW-0808">Transferase</keyword>
<proteinExistence type="predicted"/>
<keyword evidence="10" id="KW-0812">Transmembrane</keyword>
<dbReference type="RefSeq" id="WP_069969625.1">
    <property type="nucleotide sequence ID" value="NZ_CM124774.1"/>
</dbReference>
<keyword evidence="5" id="KW-0418">Kinase</keyword>
<comment type="catalytic activity">
    <reaction evidence="7">
        <text>L-threonyl-[protein] + ATP = O-phospho-L-threonyl-[protein] + ADP + H(+)</text>
        <dbReference type="Rhea" id="RHEA:46608"/>
        <dbReference type="Rhea" id="RHEA-COMP:11060"/>
        <dbReference type="Rhea" id="RHEA-COMP:11605"/>
        <dbReference type="ChEBI" id="CHEBI:15378"/>
        <dbReference type="ChEBI" id="CHEBI:30013"/>
        <dbReference type="ChEBI" id="CHEBI:30616"/>
        <dbReference type="ChEBI" id="CHEBI:61977"/>
        <dbReference type="ChEBI" id="CHEBI:456216"/>
        <dbReference type="EC" id="2.7.11.1"/>
    </reaction>
</comment>
<dbReference type="EMBL" id="MJGC01000111">
    <property type="protein sequence ID" value="OEJ72752.1"/>
    <property type="molecule type" value="Genomic_DNA"/>
</dbReference>
<keyword evidence="10" id="KW-0472">Membrane</keyword>
<name>A0A1E5QDL5_9CYAN</name>
<dbReference type="Gene3D" id="3.30.200.20">
    <property type="entry name" value="Phosphorylase Kinase, domain 1"/>
    <property type="match status" value="1"/>
</dbReference>
<evidence type="ECO:0000256" key="5">
    <source>
        <dbReference type="ARBA" id="ARBA00022777"/>
    </source>
</evidence>
<dbReference type="OrthoDB" id="437733at2"/>
<evidence type="ECO:0000256" key="2">
    <source>
        <dbReference type="ARBA" id="ARBA00022527"/>
    </source>
</evidence>
<keyword evidence="6 9" id="KW-0067">ATP-binding</keyword>
<comment type="caution">
    <text evidence="12">The sequence shown here is derived from an EMBL/GenBank/DDBJ whole genome shotgun (WGS) entry which is preliminary data.</text>
</comment>
<dbReference type="PROSITE" id="PS00107">
    <property type="entry name" value="PROTEIN_KINASE_ATP"/>
    <property type="match status" value="1"/>
</dbReference>
<keyword evidence="10" id="KW-1133">Transmembrane helix</keyword>
<gene>
    <name evidence="12" type="ORF">BH720_23290</name>
</gene>
<dbReference type="SMART" id="SM00220">
    <property type="entry name" value="S_TKc"/>
    <property type="match status" value="1"/>
</dbReference>
<feature type="binding site" evidence="9">
    <location>
        <position position="65"/>
    </location>
    <ligand>
        <name>ATP</name>
        <dbReference type="ChEBI" id="CHEBI:30616"/>
    </ligand>
</feature>
<dbReference type="GO" id="GO:0005524">
    <property type="term" value="F:ATP binding"/>
    <property type="evidence" value="ECO:0007669"/>
    <property type="project" value="UniProtKB-UniRule"/>
</dbReference>
<evidence type="ECO:0000259" key="11">
    <source>
        <dbReference type="PROSITE" id="PS50011"/>
    </source>
</evidence>
<dbReference type="AlphaFoldDB" id="A0A1E5QDL5"/>
<organism evidence="12">
    <name type="scientific">Desertifilum tharense IPPAS B-1220</name>
    <dbReference type="NCBI Taxonomy" id="1781255"/>
    <lineage>
        <taxon>Bacteria</taxon>
        <taxon>Bacillati</taxon>
        <taxon>Cyanobacteriota</taxon>
        <taxon>Cyanophyceae</taxon>
        <taxon>Desertifilales</taxon>
        <taxon>Desertifilaceae</taxon>
        <taxon>Desertifilum</taxon>
    </lineage>
</organism>
<evidence type="ECO:0000313" key="12">
    <source>
        <dbReference type="EMBL" id="OEJ72752.1"/>
    </source>
</evidence>
<comment type="catalytic activity">
    <reaction evidence="8">
        <text>L-seryl-[protein] + ATP = O-phospho-L-seryl-[protein] + ADP + H(+)</text>
        <dbReference type="Rhea" id="RHEA:17989"/>
        <dbReference type="Rhea" id="RHEA-COMP:9863"/>
        <dbReference type="Rhea" id="RHEA-COMP:11604"/>
        <dbReference type="ChEBI" id="CHEBI:15378"/>
        <dbReference type="ChEBI" id="CHEBI:29999"/>
        <dbReference type="ChEBI" id="CHEBI:30616"/>
        <dbReference type="ChEBI" id="CHEBI:83421"/>
        <dbReference type="ChEBI" id="CHEBI:456216"/>
        <dbReference type="EC" id="2.7.11.1"/>
    </reaction>
</comment>
<protein>
    <recommendedName>
        <fullName evidence="1">non-specific serine/threonine protein kinase</fullName>
        <ecNumber evidence="1">2.7.11.1</ecNumber>
    </recommendedName>
</protein>
<evidence type="ECO:0000256" key="8">
    <source>
        <dbReference type="ARBA" id="ARBA00048679"/>
    </source>
</evidence>
<dbReference type="SUPFAM" id="SSF56112">
    <property type="entry name" value="Protein kinase-like (PK-like)"/>
    <property type="match status" value="1"/>
</dbReference>
<dbReference type="Gene3D" id="1.10.510.10">
    <property type="entry name" value="Transferase(Phosphotransferase) domain 1"/>
    <property type="match status" value="1"/>
</dbReference>
<dbReference type="Pfam" id="PF00069">
    <property type="entry name" value="Pkinase"/>
    <property type="match status" value="1"/>
</dbReference>
<sequence>MSYCFNLACSKPHNPESAQFCQSCGSKLLLGDRYRAIEALGVGGFGRTLKATDEHIPSKPLCVIKQFFYGETSSQSSRHTQKASELFRQEALRLDELGQHPQIPNLLAYFTYENRQYLIQEFIDGQNLAQELDTNGAFSEKQVRELLIDLLPVLQFVCDHQVIHRDIKPDNIIRSQQSGKYILVDFGAAKVASQTSLQKTGTVIGSAAYTAPEQLLGKATPVSDIYSLGVTCVHLLTQIPPFDLFDSTEGKWVWRHYLRTPISSQLARVLDKMLEPAIKNRFPSATSVLNSLNANSLPPNSSAAGFLSLALQQKIPPKTMASALVTASPNAVEVSPRNPELELKESIQEILKKYWLTGNVNLIKNQLSIVINREESTPVNYPFIVKEITEKVKELAFKRIETMKVSGKIQGKQKPEWTYCCDLKSAQPTVSDLVLLKLAQYTTQKFWLAQLKNPKFWLDCLLLSLMGFVLTMRIVPIHPIVAILASVGFMGVKTVVKGDRNFQEDLLYKQVIAFTFFLGFLNINLLVRGTFGLLIAAIVMAVPLLYIKTTPS</sequence>
<evidence type="ECO:0000256" key="4">
    <source>
        <dbReference type="ARBA" id="ARBA00022741"/>
    </source>
</evidence>
<evidence type="ECO:0000256" key="9">
    <source>
        <dbReference type="PROSITE-ProRule" id="PRU10141"/>
    </source>
</evidence>
<dbReference type="InterPro" id="IPR017441">
    <property type="entry name" value="Protein_kinase_ATP_BS"/>
</dbReference>
<dbReference type="PANTHER" id="PTHR24363:SF0">
    <property type="entry name" value="SERINE_THREONINE KINASE LIKE DOMAIN CONTAINING 1"/>
    <property type="match status" value="1"/>
</dbReference>
<dbReference type="EC" id="2.7.11.1" evidence="1"/>
<feature type="domain" description="Protein kinase" evidence="11">
    <location>
        <begin position="34"/>
        <end position="293"/>
    </location>
</feature>
<dbReference type="PANTHER" id="PTHR24363">
    <property type="entry name" value="SERINE/THREONINE PROTEIN KINASE"/>
    <property type="match status" value="1"/>
</dbReference>
<accession>A0A1E5QDL5</accession>
<keyword evidence="2" id="KW-0723">Serine/threonine-protein kinase</keyword>
<keyword evidence="4 9" id="KW-0547">Nucleotide-binding</keyword>
<feature type="transmembrane region" description="Helical" evidence="10">
    <location>
        <begin position="461"/>
        <end position="485"/>
    </location>
</feature>
<evidence type="ECO:0000256" key="1">
    <source>
        <dbReference type="ARBA" id="ARBA00012513"/>
    </source>
</evidence>
<dbReference type="STRING" id="1781255.BH720_23290"/>
<dbReference type="CDD" id="cd14014">
    <property type="entry name" value="STKc_PknB_like"/>
    <property type="match status" value="1"/>
</dbReference>